<dbReference type="Gene3D" id="1.10.443.10">
    <property type="entry name" value="Intergrase catalytic core"/>
    <property type="match status" value="1"/>
</dbReference>
<protein>
    <submittedName>
        <fullName evidence="12">Tyrosine recombinase XerC</fullName>
    </submittedName>
</protein>
<keyword evidence="6 9" id="KW-0238">DNA-binding</keyword>
<dbReference type="GO" id="GO:0051301">
    <property type="term" value="P:cell division"/>
    <property type="evidence" value="ECO:0007669"/>
    <property type="project" value="UniProtKB-KW"/>
</dbReference>
<dbReference type="EMBL" id="AP027924">
    <property type="protein sequence ID" value="BED91871.1"/>
    <property type="molecule type" value="Genomic_DNA"/>
</dbReference>
<dbReference type="KEGG" id="ips:CfP315_0410"/>
<dbReference type="GO" id="GO:0006310">
    <property type="term" value="P:DNA recombination"/>
    <property type="evidence" value="ECO:0007669"/>
    <property type="project" value="UniProtKB-KW"/>
</dbReference>
<dbReference type="AlphaFoldDB" id="A0AA48KVF7"/>
<dbReference type="PROSITE" id="PS51900">
    <property type="entry name" value="CB"/>
    <property type="match status" value="1"/>
</dbReference>
<dbReference type="InterPro" id="IPR044068">
    <property type="entry name" value="CB"/>
</dbReference>
<dbReference type="InterPro" id="IPR010998">
    <property type="entry name" value="Integrase_recombinase_N"/>
</dbReference>
<evidence type="ECO:0000313" key="12">
    <source>
        <dbReference type="EMBL" id="BED91871.1"/>
    </source>
</evidence>
<dbReference type="PANTHER" id="PTHR30349">
    <property type="entry name" value="PHAGE INTEGRASE-RELATED"/>
    <property type="match status" value="1"/>
</dbReference>
<name>A0AA48KVF7_9FIRM</name>
<dbReference type="PROSITE" id="PS51898">
    <property type="entry name" value="TYR_RECOMBINASE"/>
    <property type="match status" value="1"/>
</dbReference>
<evidence type="ECO:0000256" key="5">
    <source>
        <dbReference type="ARBA" id="ARBA00022908"/>
    </source>
</evidence>
<dbReference type="Proteomes" id="UP001337580">
    <property type="component" value="Chromosome"/>
</dbReference>
<dbReference type="InterPro" id="IPR011010">
    <property type="entry name" value="DNA_brk_join_enz"/>
</dbReference>
<gene>
    <name evidence="12" type="ORF">CfP315_0410</name>
</gene>
<keyword evidence="3" id="KW-0132">Cell division</keyword>
<organism evidence="12">
    <name type="scientific">Candidatus Improbicoccus pseudotrichonymphae</name>
    <dbReference type="NCBI Taxonomy" id="3033792"/>
    <lineage>
        <taxon>Bacteria</taxon>
        <taxon>Bacillati</taxon>
        <taxon>Bacillota</taxon>
        <taxon>Clostridia</taxon>
        <taxon>Candidatus Improbicoccus</taxon>
    </lineage>
</organism>
<evidence type="ECO:0000256" key="9">
    <source>
        <dbReference type="PROSITE-ProRule" id="PRU01248"/>
    </source>
</evidence>
<accession>A0AA48KVF7</accession>
<keyword evidence="5" id="KW-0229">DNA integration</keyword>
<feature type="domain" description="Tyr recombinase" evidence="10">
    <location>
        <begin position="130"/>
        <end position="312"/>
    </location>
</feature>
<dbReference type="GO" id="GO:0007059">
    <property type="term" value="P:chromosome segregation"/>
    <property type="evidence" value="ECO:0007669"/>
    <property type="project" value="UniProtKB-KW"/>
</dbReference>
<sequence>MIWRQAPKIMLDFLIYLKNVRGKSDNTVLEYFFDLRTFFRYLKFKDIKDKNIKFDSISIDYVDIETIKKIDVVEVLEYMSFLAENKNNNSNTRSRKTSSLRSFFKYLGKNIKILEENPMEEVGSPKKKKSIPKFLDLEQSKKLLECINKNSNKNSTRDFCIITFFLNCGMRLSELVGINISDIKDDGSLKITGKGNKERIIYLNEACKVALNAYLHVRVLPNNKDKNALFTSRNRRRISVKTIQHLTKKYFTMSGLEDKGFSVHKLRHTAATLMYYAGIDIKILKEILGHEHINTTEIYTHTSDKQLKDAVELNPLSNVAFINLADFVAQTSHDTKE</sequence>
<feature type="domain" description="Core-binding (CB)" evidence="11">
    <location>
        <begin position="4"/>
        <end position="108"/>
    </location>
</feature>
<dbReference type="PANTHER" id="PTHR30349:SF77">
    <property type="entry name" value="TYROSINE RECOMBINASE XERC"/>
    <property type="match status" value="1"/>
</dbReference>
<evidence type="ECO:0000256" key="4">
    <source>
        <dbReference type="ARBA" id="ARBA00022829"/>
    </source>
</evidence>
<reference evidence="12" key="1">
    <citation type="journal article" date="2023" name="ISME J.">
        <title>Emergence of putative energy parasites within Clostridia revealed by genome analysis of a novel endosymbiotic clade.</title>
        <authorList>
            <person name="Takahashi K."/>
            <person name="Kuwahara H."/>
            <person name="Horikawa Y."/>
            <person name="Izawa K."/>
            <person name="Kato D."/>
            <person name="Inagaki T."/>
            <person name="Yuki M."/>
            <person name="Ohkuma M."/>
            <person name="Hongoh Y."/>
        </authorList>
    </citation>
    <scope>NUCLEOTIDE SEQUENCE</scope>
    <source>
        <strain evidence="12">CfP3-15</strain>
    </source>
</reference>
<dbReference type="GO" id="GO:0015074">
    <property type="term" value="P:DNA integration"/>
    <property type="evidence" value="ECO:0007669"/>
    <property type="project" value="UniProtKB-KW"/>
</dbReference>
<evidence type="ECO:0000259" key="10">
    <source>
        <dbReference type="PROSITE" id="PS51898"/>
    </source>
</evidence>
<keyword evidence="2" id="KW-0963">Cytoplasm</keyword>
<comment type="subcellular location">
    <subcellularLocation>
        <location evidence="1">Cytoplasm</location>
    </subcellularLocation>
</comment>
<evidence type="ECO:0000256" key="7">
    <source>
        <dbReference type="ARBA" id="ARBA00023172"/>
    </source>
</evidence>
<dbReference type="Gene3D" id="1.10.150.130">
    <property type="match status" value="1"/>
</dbReference>
<dbReference type="GO" id="GO:0005737">
    <property type="term" value="C:cytoplasm"/>
    <property type="evidence" value="ECO:0007669"/>
    <property type="project" value="UniProtKB-SubCell"/>
</dbReference>
<proteinExistence type="predicted"/>
<dbReference type="InterPro" id="IPR002104">
    <property type="entry name" value="Integrase_catalytic"/>
</dbReference>
<evidence type="ECO:0000259" key="11">
    <source>
        <dbReference type="PROSITE" id="PS51900"/>
    </source>
</evidence>
<evidence type="ECO:0000256" key="3">
    <source>
        <dbReference type="ARBA" id="ARBA00022618"/>
    </source>
</evidence>
<dbReference type="SUPFAM" id="SSF56349">
    <property type="entry name" value="DNA breaking-rejoining enzymes"/>
    <property type="match status" value="1"/>
</dbReference>
<keyword evidence="8" id="KW-0131">Cell cycle</keyword>
<evidence type="ECO:0000256" key="6">
    <source>
        <dbReference type="ARBA" id="ARBA00023125"/>
    </source>
</evidence>
<evidence type="ECO:0000256" key="8">
    <source>
        <dbReference type="ARBA" id="ARBA00023306"/>
    </source>
</evidence>
<dbReference type="GO" id="GO:0003677">
    <property type="term" value="F:DNA binding"/>
    <property type="evidence" value="ECO:0007669"/>
    <property type="project" value="UniProtKB-UniRule"/>
</dbReference>
<evidence type="ECO:0000256" key="2">
    <source>
        <dbReference type="ARBA" id="ARBA00022490"/>
    </source>
</evidence>
<dbReference type="InterPro" id="IPR050090">
    <property type="entry name" value="Tyrosine_recombinase_XerCD"/>
</dbReference>
<keyword evidence="7" id="KW-0233">DNA recombination</keyword>
<dbReference type="InterPro" id="IPR013762">
    <property type="entry name" value="Integrase-like_cat_sf"/>
</dbReference>
<keyword evidence="4" id="KW-0159">Chromosome partition</keyword>
<evidence type="ECO:0000256" key="1">
    <source>
        <dbReference type="ARBA" id="ARBA00004496"/>
    </source>
</evidence>
<dbReference type="Pfam" id="PF00589">
    <property type="entry name" value="Phage_integrase"/>
    <property type="match status" value="1"/>
</dbReference>